<comment type="subcellular location">
    <subcellularLocation>
        <location evidence="1">Membrane</location>
        <topology evidence="1">Multi-pass membrane protein</topology>
    </subcellularLocation>
</comment>
<feature type="transmembrane region" description="Helical" evidence="5">
    <location>
        <begin position="78"/>
        <end position="97"/>
    </location>
</feature>
<dbReference type="InterPro" id="IPR007016">
    <property type="entry name" value="O-antigen_ligase-rel_domated"/>
</dbReference>
<dbReference type="InterPro" id="IPR051533">
    <property type="entry name" value="WaaL-like"/>
</dbReference>
<dbReference type="AlphaFoldDB" id="A0A0D8ZSE2"/>
<dbReference type="Pfam" id="PF04932">
    <property type="entry name" value="Wzy_C"/>
    <property type="match status" value="1"/>
</dbReference>
<accession>A0A0D8ZSE2</accession>
<evidence type="ECO:0000256" key="4">
    <source>
        <dbReference type="ARBA" id="ARBA00023136"/>
    </source>
</evidence>
<keyword evidence="8" id="KW-1185">Reference proteome</keyword>
<evidence type="ECO:0000256" key="1">
    <source>
        <dbReference type="ARBA" id="ARBA00004141"/>
    </source>
</evidence>
<feature type="transmembrane region" description="Helical" evidence="5">
    <location>
        <begin position="109"/>
        <end position="131"/>
    </location>
</feature>
<feature type="transmembrane region" description="Helical" evidence="5">
    <location>
        <begin position="397"/>
        <end position="414"/>
    </location>
</feature>
<feature type="domain" description="O-antigen ligase-related" evidence="6">
    <location>
        <begin position="201"/>
        <end position="343"/>
    </location>
</feature>
<dbReference type="PATRIC" id="fig|1618023.3.peg.2012"/>
<gene>
    <name evidence="7" type="ORF">UH38_19890</name>
</gene>
<name>A0A0D8ZSE2_9CYAN</name>
<organism evidence="7 8">
    <name type="scientific">Aliterella atlantica CENA595</name>
    <dbReference type="NCBI Taxonomy" id="1618023"/>
    <lineage>
        <taxon>Bacteria</taxon>
        <taxon>Bacillati</taxon>
        <taxon>Cyanobacteriota</taxon>
        <taxon>Cyanophyceae</taxon>
        <taxon>Chroococcidiopsidales</taxon>
        <taxon>Aliterellaceae</taxon>
        <taxon>Aliterella</taxon>
    </lineage>
</organism>
<evidence type="ECO:0000256" key="2">
    <source>
        <dbReference type="ARBA" id="ARBA00022692"/>
    </source>
</evidence>
<sequence>MLKLLANTQIAWKYAQIGLLMLPLIPSLGGIAIFLALASTWWQQYFVIIHRSLNQAIALLAVMLSITVVFAANRLDAFLGLFNFLPFLVAFAAFSTLIQTPAQLRRISWLLLISSIPVVVLGFGQLFLGWVSPQQWIEILGWAIAPGGNPPGRMASIFMYANTLAGYLVIVFILGLGLWLEAYRKGKRKSLVFLSIVILGNLAALILTNSRNAWALALVACFAYAIYQRWRWVIALVVAIASSILWAAFGANPLRDLLRNIVPAFFWARLTDQLYPDRPVALLRTTQWRFAWHLATQRPWTGWGLRSFSTLYEAKMHLWLGHPHNLFLMLAAEVGIPATLFFCSIVGWIVGSAIALLITWQYSSADKLIFFSYLLAFCACTLFNTVDVTLFDLRLNTLGWILLAAICGVVYRATSKPSVEFLSK</sequence>
<keyword evidence="4 5" id="KW-0472">Membrane</keyword>
<feature type="transmembrane region" description="Helical" evidence="5">
    <location>
        <begin position="53"/>
        <end position="72"/>
    </location>
</feature>
<feature type="transmembrane region" description="Helical" evidence="5">
    <location>
        <begin position="191"/>
        <end position="207"/>
    </location>
</feature>
<evidence type="ECO:0000256" key="3">
    <source>
        <dbReference type="ARBA" id="ARBA00022989"/>
    </source>
</evidence>
<dbReference type="PANTHER" id="PTHR37422:SF13">
    <property type="entry name" value="LIPOPOLYSACCHARIDE BIOSYNTHESIS PROTEIN PA4999-RELATED"/>
    <property type="match status" value="1"/>
</dbReference>
<evidence type="ECO:0000313" key="8">
    <source>
        <dbReference type="Proteomes" id="UP000032452"/>
    </source>
</evidence>
<feature type="transmembrane region" description="Helical" evidence="5">
    <location>
        <begin position="326"/>
        <end position="358"/>
    </location>
</feature>
<feature type="transmembrane region" description="Helical" evidence="5">
    <location>
        <begin position="213"/>
        <end position="227"/>
    </location>
</feature>
<dbReference type="STRING" id="1618023.UH38_19890"/>
<feature type="transmembrane region" description="Helical" evidence="5">
    <location>
        <begin position="370"/>
        <end position="391"/>
    </location>
</feature>
<feature type="transmembrane region" description="Helical" evidence="5">
    <location>
        <begin position="232"/>
        <end position="249"/>
    </location>
</feature>
<feature type="transmembrane region" description="Helical" evidence="5">
    <location>
        <begin position="20"/>
        <end position="41"/>
    </location>
</feature>
<keyword evidence="2 5" id="KW-0812">Transmembrane</keyword>
<feature type="transmembrane region" description="Helical" evidence="5">
    <location>
        <begin position="157"/>
        <end position="179"/>
    </location>
</feature>
<dbReference type="PANTHER" id="PTHR37422">
    <property type="entry name" value="TEICHURONIC ACID BIOSYNTHESIS PROTEIN TUAE"/>
    <property type="match status" value="1"/>
</dbReference>
<evidence type="ECO:0000313" key="7">
    <source>
        <dbReference type="EMBL" id="KJH70151.1"/>
    </source>
</evidence>
<dbReference type="EMBL" id="JYON01000027">
    <property type="protein sequence ID" value="KJH70151.1"/>
    <property type="molecule type" value="Genomic_DNA"/>
</dbReference>
<evidence type="ECO:0000259" key="6">
    <source>
        <dbReference type="Pfam" id="PF04932"/>
    </source>
</evidence>
<dbReference type="Proteomes" id="UP000032452">
    <property type="component" value="Unassembled WGS sequence"/>
</dbReference>
<protein>
    <submittedName>
        <fullName evidence="7">Polymerase</fullName>
    </submittedName>
</protein>
<proteinExistence type="predicted"/>
<keyword evidence="3 5" id="KW-1133">Transmembrane helix</keyword>
<dbReference type="GO" id="GO:0016020">
    <property type="term" value="C:membrane"/>
    <property type="evidence" value="ECO:0007669"/>
    <property type="project" value="UniProtKB-SubCell"/>
</dbReference>
<comment type="caution">
    <text evidence="7">The sequence shown here is derived from an EMBL/GenBank/DDBJ whole genome shotgun (WGS) entry which is preliminary data.</text>
</comment>
<evidence type="ECO:0000256" key="5">
    <source>
        <dbReference type="SAM" id="Phobius"/>
    </source>
</evidence>
<reference evidence="7 8" key="1">
    <citation type="submission" date="2015-02" db="EMBL/GenBank/DDBJ databases">
        <title>Draft genome of a novel marine cyanobacterium (Chroococcales) isolated from South Atlantic Ocean.</title>
        <authorList>
            <person name="Rigonato J."/>
            <person name="Alvarenga D.O."/>
            <person name="Branco L.H."/>
            <person name="Varani A.M."/>
            <person name="Brandini F.P."/>
            <person name="Fiore M.F."/>
        </authorList>
    </citation>
    <scope>NUCLEOTIDE SEQUENCE [LARGE SCALE GENOMIC DNA]</scope>
    <source>
        <strain evidence="7 8">CENA595</strain>
    </source>
</reference>